<gene>
    <name evidence="5" type="primary">speE</name>
    <name evidence="10" type="ORF">MED92_04082</name>
</gene>
<keyword evidence="4 5" id="KW-0620">Polyamine biosynthesis</keyword>
<comment type="pathway">
    <text evidence="5">Amine and polyamine biosynthesis; spermidine biosynthesis; spermidine from putrescine: step 1/1.</text>
</comment>
<dbReference type="InterPro" id="IPR030373">
    <property type="entry name" value="PABS_CS"/>
</dbReference>
<dbReference type="InterPro" id="IPR030374">
    <property type="entry name" value="PABS"/>
</dbReference>
<dbReference type="UniPathway" id="UPA00248">
    <property type="reaction ID" value="UER00314"/>
</dbReference>
<feature type="active site" description="Proton acceptor" evidence="5 6">
    <location>
        <position position="161"/>
    </location>
</feature>
<feature type="binding site" evidence="5">
    <location>
        <begin position="143"/>
        <end position="144"/>
    </location>
    <ligand>
        <name>S-methyl-5'-thioadenosine</name>
        <dbReference type="ChEBI" id="CHEBI:17509"/>
    </ligand>
</feature>
<feature type="binding site" evidence="5">
    <location>
        <position position="111"/>
    </location>
    <ligand>
        <name>S-methyl-5'-thioadenosine</name>
        <dbReference type="ChEBI" id="CHEBI:17509"/>
    </ligand>
</feature>
<reference evidence="10 11" key="1">
    <citation type="submission" date="2006-02" db="EMBL/GenBank/DDBJ databases">
        <authorList>
            <person name="Pinhassi J."/>
            <person name="Pedros-Alio C."/>
            <person name="Ferriera S."/>
            <person name="Johnson J."/>
            <person name="Kravitz S."/>
            <person name="Halpern A."/>
            <person name="Remington K."/>
            <person name="Beeson K."/>
            <person name="Tran B."/>
            <person name="Rogers Y.-H."/>
            <person name="Friedman R."/>
            <person name="Venter J.C."/>
        </authorList>
    </citation>
    <scope>NUCLEOTIDE SEQUENCE [LARGE SCALE GENOMIC DNA]</scope>
    <source>
        <strain evidence="10 11">MED92</strain>
    </source>
</reference>
<comment type="caution">
    <text evidence="5">Lacks conserved residue(s) required for the propagation of feature annotation.</text>
</comment>
<evidence type="ECO:0000256" key="6">
    <source>
        <dbReference type="PROSITE-ProRule" id="PRU00354"/>
    </source>
</evidence>
<accession>A0A7U8C7X2</accession>
<dbReference type="GO" id="GO:0004766">
    <property type="term" value="F:spermidine synthase activity"/>
    <property type="evidence" value="ECO:0007669"/>
    <property type="project" value="UniProtKB-UniRule"/>
</dbReference>
<dbReference type="Gene3D" id="2.30.140.10">
    <property type="entry name" value="Spermidine synthase, tetramerisation domain"/>
    <property type="match status" value="1"/>
</dbReference>
<dbReference type="SUPFAM" id="SSF53335">
    <property type="entry name" value="S-adenosyl-L-methionine-dependent methyltransferases"/>
    <property type="match status" value="1"/>
</dbReference>
<evidence type="ECO:0000313" key="11">
    <source>
        <dbReference type="Proteomes" id="UP000002171"/>
    </source>
</evidence>
<dbReference type="EMBL" id="AAOW01000006">
    <property type="protein sequence ID" value="EAR61745.1"/>
    <property type="molecule type" value="Genomic_DNA"/>
</dbReference>
<keyword evidence="3 5" id="KW-0745">Spermidine biosynthesis</keyword>
<evidence type="ECO:0000256" key="7">
    <source>
        <dbReference type="RuleBase" id="RU003836"/>
    </source>
</evidence>
<evidence type="ECO:0000259" key="9">
    <source>
        <dbReference type="PROSITE" id="PS51006"/>
    </source>
</evidence>
<evidence type="ECO:0000256" key="3">
    <source>
        <dbReference type="ARBA" id="ARBA00023066"/>
    </source>
</evidence>
<keyword evidence="11" id="KW-1185">Reference proteome</keyword>
<comment type="catalytic activity">
    <reaction evidence="5 8">
        <text>S-adenosyl 3-(methylsulfanyl)propylamine + putrescine = S-methyl-5'-thioadenosine + spermidine + H(+)</text>
        <dbReference type="Rhea" id="RHEA:12721"/>
        <dbReference type="ChEBI" id="CHEBI:15378"/>
        <dbReference type="ChEBI" id="CHEBI:17509"/>
        <dbReference type="ChEBI" id="CHEBI:57443"/>
        <dbReference type="ChEBI" id="CHEBI:57834"/>
        <dbReference type="ChEBI" id="CHEBI:326268"/>
        <dbReference type="EC" id="2.5.1.16"/>
    </reaction>
</comment>
<dbReference type="NCBIfam" id="NF002010">
    <property type="entry name" value="PRK00811.1"/>
    <property type="match status" value="1"/>
</dbReference>
<evidence type="ECO:0000256" key="8">
    <source>
        <dbReference type="RuleBase" id="RU003837"/>
    </source>
</evidence>
<dbReference type="InterPro" id="IPR029063">
    <property type="entry name" value="SAM-dependent_MTases_sf"/>
</dbReference>
<dbReference type="CDD" id="cd02440">
    <property type="entry name" value="AdoMet_MTases"/>
    <property type="match status" value="1"/>
</dbReference>
<evidence type="ECO:0000256" key="1">
    <source>
        <dbReference type="ARBA" id="ARBA00007867"/>
    </source>
</evidence>
<dbReference type="InterPro" id="IPR001045">
    <property type="entry name" value="Spermi_synthase"/>
</dbReference>
<dbReference type="GO" id="GO:0005829">
    <property type="term" value="C:cytosol"/>
    <property type="evidence" value="ECO:0007669"/>
    <property type="project" value="TreeGrafter"/>
</dbReference>
<dbReference type="Pfam" id="PF17284">
    <property type="entry name" value="Spermine_synt_N"/>
    <property type="match status" value="1"/>
</dbReference>
<dbReference type="NCBIfam" id="TIGR00417">
    <property type="entry name" value="speE"/>
    <property type="match status" value="1"/>
</dbReference>
<dbReference type="HAMAP" id="MF_00198">
    <property type="entry name" value="Spermidine_synth"/>
    <property type="match status" value="1"/>
</dbReference>
<dbReference type="AlphaFoldDB" id="A0A7U8C7X2"/>
<protein>
    <recommendedName>
        <fullName evidence="5">Polyamine aminopropyltransferase</fullName>
    </recommendedName>
    <alternativeName>
        <fullName evidence="5">Putrescine aminopropyltransferase</fullName>
        <shortName evidence="5">PAPT</shortName>
    </alternativeName>
    <alternativeName>
        <fullName evidence="5">Spermidine synthase</fullName>
        <shortName evidence="5">SPDS</shortName>
        <shortName evidence="5">SPDSY</shortName>
        <ecNumber evidence="5">2.5.1.16</ecNumber>
    </alternativeName>
</protein>
<comment type="caution">
    <text evidence="10">The sequence shown here is derived from an EMBL/GenBank/DDBJ whole genome shotgun (WGS) entry which is preliminary data.</text>
</comment>
<dbReference type="Proteomes" id="UP000002171">
    <property type="component" value="Unassembled WGS sequence"/>
</dbReference>
<dbReference type="PROSITE" id="PS51006">
    <property type="entry name" value="PABS_2"/>
    <property type="match status" value="1"/>
</dbReference>
<evidence type="ECO:0000313" key="10">
    <source>
        <dbReference type="EMBL" id="EAR61745.1"/>
    </source>
</evidence>
<feature type="binding site" evidence="5">
    <location>
        <position position="67"/>
    </location>
    <ligand>
        <name>spermidine</name>
        <dbReference type="ChEBI" id="CHEBI:57834"/>
    </ligand>
</feature>
<feature type="binding site" evidence="5">
    <location>
        <position position="168"/>
    </location>
    <ligand>
        <name>S-methyl-5'-thioadenosine</name>
        <dbReference type="ChEBI" id="CHEBI:17509"/>
    </ligand>
</feature>
<dbReference type="Pfam" id="PF01564">
    <property type="entry name" value="Spermine_synth"/>
    <property type="match status" value="1"/>
</dbReference>
<dbReference type="InterPro" id="IPR037163">
    <property type="entry name" value="Spermidine_synt_N_sf"/>
</dbReference>
<feature type="domain" description="PABS" evidence="9">
    <location>
        <begin position="7"/>
        <end position="241"/>
    </location>
</feature>
<dbReference type="PROSITE" id="PS01330">
    <property type="entry name" value="PABS_1"/>
    <property type="match status" value="1"/>
</dbReference>
<dbReference type="EC" id="2.5.1.16" evidence="5"/>
<evidence type="ECO:0000256" key="2">
    <source>
        <dbReference type="ARBA" id="ARBA00022679"/>
    </source>
</evidence>
<name>A0A7U8C7X2_NEPCE</name>
<dbReference type="InterPro" id="IPR035246">
    <property type="entry name" value="Spermidine_synt_N"/>
</dbReference>
<evidence type="ECO:0000256" key="4">
    <source>
        <dbReference type="ARBA" id="ARBA00023115"/>
    </source>
</evidence>
<dbReference type="GO" id="GO:0008295">
    <property type="term" value="P:spermidine biosynthetic process"/>
    <property type="evidence" value="ECO:0007669"/>
    <property type="project" value="UniProtKB-UniRule"/>
</dbReference>
<organism evidence="10 11">
    <name type="scientific">Neptuniibacter caesariensis</name>
    <dbReference type="NCBI Taxonomy" id="207954"/>
    <lineage>
        <taxon>Bacteria</taxon>
        <taxon>Pseudomonadati</taxon>
        <taxon>Pseudomonadota</taxon>
        <taxon>Gammaproteobacteria</taxon>
        <taxon>Oceanospirillales</taxon>
        <taxon>Oceanospirillaceae</taxon>
        <taxon>Neptuniibacter</taxon>
    </lineage>
</organism>
<feature type="binding site" evidence="5">
    <location>
        <begin position="161"/>
        <end position="164"/>
    </location>
    <ligand>
        <name>spermidine</name>
        <dbReference type="ChEBI" id="CHEBI:57834"/>
    </ligand>
</feature>
<feature type="binding site" evidence="5">
    <location>
        <position position="91"/>
    </location>
    <ligand>
        <name>spermidine</name>
        <dbReference type="ChEBI" id="CHEBI:57834"/>
    </ligand>
</feature>
<proteinExistence type="inferred from homology"/>
<comment type="subunit">
    <text evidence="5">Homodimer or homotetramer.</text>
</comment>
<dbReference type="Gene3D" id="3.40.50.150">
    <property type="entry name" value="Vaccinia Virus protein VP39"/>
    <property type="match status" value="1"/>
</dbReference>
<keyword evidence="2 5" id="KW-0808">Transferase</keyword>
<evidence type="ECO:0000256" key="5">
    <source>
        <dbReference type="HAMAP-Rule" id="MF_00198"/>
    </source>
</evidence>
<dbReference type="PANTHER" id="PTHR11558:SF11">
    <property type="entry name" value="SPERMIDINE SYNTHASE"/>
    <property type="match status" value="1"/>
</dbReference>
<comment type="function">
    <text evidence="5">Catalyzes the irreversible transfer of a propylamine group from the amino donor S-adenosylmethioninamine (decarboxy-AdoMet) to putrescine (1,4-diaminobutane) to yield spermidine.</text>
</comment>
<dbReference type="PANTHER" id="PTHR11558">
    <property type="entry name" value="SPERMIDINE/SPERMINE SYNTHASE"/>
    <property type="match status" value="1"/>
</dbReference>
<sequence length="289" mass="32390">MGVNFMTTNYKETLHKGYGQAFDVEEVLFEQQTDSWHLIIFRNPVYGTVMALDGIIQTTERDEFVYHEMLTHVPILAHGKAKRVLIIGGGDGGILREVCRHKSVEHVTQVEIDQAVIDMCKEYLPNHSAGAFDDPRANIVIADGVEYVNSTDEKFDVIISDCTDPVGPGEVLFSSRFYEGCKSLLNEGGVFVAQNGVPFLQQDEVITTRRRLSPYFKDQSFYAVAVPTYIGGVMTLAWGSDNESLRQLDLSELQKRFADSGITTRYYNPQTHLGCFGLPQYLLDALDKA</sequence>
<comment type="similarity">
    <text evidence="1 5 7">Belongs to the spermidine/spermine synthase family.</text>
</comment>